<feature type="transmembrane region" description="Helical" evidence="1">
    <location>
        <begin position="49"/>
        <end position="73"/>
    </location>
</feature>
<protein>
    <recommendedName>
        <fullName evidence="6">DUF4190 domain-containing protein</fullName>
    </recommendedName>
</protein>
<keyword evidence="1" id="KW-1133">Transmembrane helix</keyword>
<dbReference type="Proteomes" id="UP000216852">
    <property type="component" value="Unassembled WGS sequence"/>
</dbReference>
<keyword evidence="1" id="KW-0812">Transmembrane</keyword>
<dbReference type="Proteomes" id="UP000216475">
    <property type="component" value="Unassembled WGS sequence"/>
</dbReference>
<evidence type="ECO:0008006" key="6">
    <source>
        <dbReference type="Google" id="ProtNLM"/>
    </source>
</evidence>
<evidence type="ECO:0000313" key="3">
    <source>
        <dbReference type="EMBL" id="PAE07284.1"/>
    </source>
</evidence>
<reference evidence="4 5" key="1">
    <citation type="submission" date="2017-07" db="EMBL/GenBank/DDBJ databases">
        <title>Isolation and whole genome analysis of endospore-forming bacteria from heroin.</title>
        <authorList>
            <person name="Kalinowski J."/>
            <person name="Ahrens B."/>
            <person name="Al-Dilaimi A."/>
            <person name="Winkler A."/>
            <person name="Wibberg D."/>
            <person name="Schleenbecker U."/>
            <person name="Ruckert C."/>
            <person name="Wolfel R."/>
            <person name="Grass G."/>
        </authorList>
    </citation>
    <scope>NUCLEOTIDE SEQUENCE [LARGE SCALE GENOMIC DNA]</scope>
    <source>
        <strain evidence="3 4">7509</strain>
        <strain evidence="2 5">7517-1</strain>
    </source>
</reference>
<sequence length="75" mass="8063">MKNRSLLSLVFGTISLFFSLYGIFFGIIGFVLAIQIIRKDTNPETGRKMAVGGLVTSVIGAGYQIVAILILLLTA</sequence>
<comment type="caution">
    <text evidence="3">The sequence shown here is derived from an EMBL/GenBank/DDBJ whole genome shotgun (WGS) entry which is preliminary data.</text>
</comment>
<gene>
    <name evidence="2" type="ORF">CHH48_08410</name>
    <name evidence="3" type="ORF">CHI12_12465</name>
</gene>
<evidence type="ECO:0000313" key="4">
    <source>
        <dbReference type="Proteomes" id="UP000216475"/>
    </source>
</evidence>
<dbReference type="AlphaFoldDB" id="A0A268HBP6"/>
<evidence type="ECO:0000313" key="5">
    <source>
        <dbReference type="Proteomes" id="UP000216852"/>
    </source>
</evidence>
<keyword evidence="1" id="KW-0472">Membrane</keyword>
<dbReference type="OrthoDB" id="2971821at2"/>
<evidence type="ECO:0000313" key="2">
    <source>
        <dbReference type="EMBL" id="PAE00020.1"/>
    </source>
</evidence>
<accession>A0A268HBP6</accession>
<feature type="transmembrane region" description="Helical" evidence="1">
    <location>
        <begin position="6"/>
        <end position="37"/>
    </location>
</feature>
<evidence type="ECO:0000256" key="1">
    <source>
        <dbReference type="SAM" id="Phobius"/>
    </source>
</evidence>
<proteinExistence type="predicted"/>
<dbReference type="EMBL" id="NPBJ01000016">
    <property type="protein sequence ID" value="PAE00020.1"/>
    <property type="molecule type" value="Genomic_DNA"/>
</dbReference>
<dbReference type="EMBL" id="NPBH01000055">
    <property type="protein sequence ID" value="PAE07284.1"/>
    <property type="molecule type" value="Genomic_DNA"/>
</dbReference>
<dbReference type="RefSeq" id="WP_095218701.1">
    <property type="nucleotide sequence ID" value="NZ_JBIVTN010000012.1"/>
</dbReference>
<name>A0A268HBP6_9BACI</name>
<keyword evidence="5" id="KW-1185">Reference proteome</keyword>
<organism evidence="3 4">
    <name type="scientific">Terribacillus saccharophilus</name>
    <dbReference type="NCBI Taxonomy" id="361277"/>
    <lineage>
        <taxon>Bacteria</taxon>
        <taxon>Bacillati</taxon>
        <taxon>Bacillota</taxon>
        <taxon>Bacilli</taxon>
        <taxon>Bacillales</taxon>
        <taxon>Bacillaceae</taxon>
        <taxon>Terribacillus</taxon>
    </lineage>
</organism>